<feature type="domain" description="HTH lysR-type" evidence="5">
    <location>
        <begin position="4"/>
        <end position="61"/>
    </location>
</feature>
<keyword evidence="2" id="KW-0805">Transcription regulation</keyword>
<comment type="similarity">
    <text evidence="1">Belongs to the LysR transcriptional regulatory family.</text>
</comment>
<dbReference type="CDD" id="cd08461">
    <property type="entry name" value="PBP2_DntR_like_3"/>
    <property type="match status" value="1"/>
</dbReference>
<proteinExistence type="inferred from homology"/>
<accession>A0A941DQ10</accession>
<dbReference type="InterPro" id="IPR000847">
    <property type="entry name" value="LysR_HTH_N"/>
</dbReference>
<dbReference type="InterPro" id="IPR005119">
    <property type="entry name" value="LysR_subst-bd"/>
</dbReference>
<evidence type="ECO:0000313" key="6">
    <source>
        <dbReference type="EMBL" id="MBR7783592.1"/>
    </source>
</evidence>
<dbReference type="EMBL" id="JAGSPN010000013">
    <property type="protein sequence ID" value="MBR7783592.1"/>
    <property type="molecule type" value="Genomic_DNA"/>
</dbReference>
<sequence>MNSLDFNLLKALEALLDECNVTRAAKRLGVTQPAMSGMLVRLRAHFGDPLFVRAQRGIVPTRRAEELAAEVRKIIAQINALQQPASFTPSSANLTFTIAATDYALRTIAVPLLSAIRQQAPHIKIAFVTVDEAQIQRQLERGEVDLALITPNTAHPDLHARHLFEEHYLCVLREHHPVLKNRKKLTLEQFCALDHALVSLHGAAFSGITDRVLDQTGKRRKVCVSVGSFLILPDILRSSDLVAVLPSRLVDGQQGLTAVPVPVGIPGFTKVAAWHERTHQDPAQRWMRETLFRQFPIPDKKT</sequence>
<evidence type="ECO:0000256" key="1">
    <source>
        <dbReference type="ARBA" id="ARBA00009437"/>
    </source>
</evidence>
<evidence type="ECO:0000313" key="7">
    <source>
        <dbReference type="Proteomes" id="UP000680067"/>
    </source>
</evidence>
<dbReference type="PANTHER" id="PTHR30118">
    <property type="entry name" value="HTH-TYPE TRANSCRIPTIONAL REGULATOR LEUO-RELATED"/>
    <property type="match status" value="1"/>
</dbReference>
<dbReference type="Pfam" id="PF00126">
    <property type="entry name" value="HTH_1"/>
    <property type="match status" value="1"/>
</dbReference>
<keyword evidence="4" id="KW-0804">Transcription</keyword>
<dbReference type="Gene3D" id="1.10.10.10">
    <property type="entry name" value="Winged helix-like DNA-binding domain superfamily/Winged helix DNA-binding domain"/>
    <property type="match status" value="1"/>
</dbReference>
<dbReference type="PANTHER" id="PTHR30118:SF15">
    <property type="entry name" value="TRANSCRIPTIONAL REGULATORY PROTEIN"/>
    <property type="match status" value="1"/>
</dbReference>
<dbReference type="SUPFAM" id="SSF46785">
    <property type="entry name" value="Winged helix' DNA-binding domain"/>
    <property type="match status" value="1"/>
</dbReference>
<dbReference type="InterPro" id="IPR036388">
    <property type="entry name" value="WH-like_DNA-bd_sf"/>
</dbReference>
<comment type="caution">
    <text evidence="6">The sequence shown here is derived from an EMBL/GenBank/DDBJ whole genome shotgun (WGS) entry which is preliminary data.</text>
</comment>
<dbReference type="Gene3D" id="3.40.190.10">
    <property type="entry name" value="Periplasmic binding protein-like II"/>
    <property type="match status" value="2"/>
</dbReference>
<dbReference type="AlphaFoldDB" id="A0A941DQ10"/>
<reference evidence="6" key="1">
    <citation type="submission" date="2021-04" db="EMBL/GenBank/DDBJ databases">
        <title>novel species isolated from subtropical streams in China.</title>
        <authorList>
            <person name="Lu H."/>
        </authorList>
    </citation>
    <scope>NUCLEOTIDE SEQUENCE</scope>
    <source>
        <strain evidence="6">LFS511W</strain>
    </source>
</reference>
<dbReference type="PROSITE" id="PS50931">
    <property type="entry name" value="HTH_LYSR"/>
    <property type="match status" value="1"/>
</dbReference>
<protein>
    <submittedName>
        <fullName evidence="6">LysR family transcriptional regulator</fullName>
    </submittedName>
</protein>
<evidence type="ECO:0000256" key="3">
    <source>
        <dbReference type="ARBA" id="ARBA00023125"/>
    </source>
</evidence>
<dbReference type="GO" id="GO:0003700">
    <property type="term" value="F:DNA-binding transcription factor activity"/>
    <property type="evidence" value="ECO:0007669"/>
    <property type="project" value="InterPro"/>
</dbReference>
<keyword evidence="7" id="KW-1185">Reference proteome</keyword>
<evidence type="ECO:0000259" key="5">
    <source>
        <dbReference type="PROSITE" id="PS50931"/>
    </source>
</evidence>
<evidence type="ECO:0000256" key="4">
    <source>
        <dbReference type="ARBA" id="ARBA00023163"/>
    </source>
</evidence>
<dbReference type="Proteomes" id="UP000680067">
    <property type="component" value="Unassembled WGS sequence"/>
</dbReference>
<dbReference type="GO" id="GO:0003677">
    <property type="term" value="F:DNA binding"/>
    <property type="evidence" value="ECO:0007669"/>
    <property type="project" value="UniProtKB-KW"/>
</dbReference>
<dbReference type="PRINTS" id="PR00039">
    <property type="entry name" value="HTHLYSR"/>
</dbReference>
<gene>
    <name evidence="6" type="ORF">KDM89_15715</name>
</gene>
<organism evidence="6 7">
    <name type="scientific">Undibacterium luofuense</name>
    <dbReference type="NCBI Taxonomy" id="2828733"/>
    <lineage>
        <taxon>Bacteria</taxon>
        <taxon>Pseudomonadati</taxon>
        <taxon>Pseudomonadota</taxon>
        <taxon>Betaproteobacteria</taxon>
        <taxon>Burkholderiales</taxon>
        <taxon>Oxalobacteraceae</taxon>
        <taxon>Undibacterium</taxon>
    </lineage>
</organism>
<dbReference type="InterPro" id="IPR036390">
    <property type="entry name" value="WH_DNA-bd_sf"/>
</dbReference>
<dbReference type="InterPro" id="IPR050389">
    <property type="entry name" value="LysR-type_TF"/>
</dbReference>
<keyword evidence="3" id="KW-0238">DNA-binding</keyword>
<dbReference type="SUPFAM" id="SSF53850">
    <property type="entry name" value="Periplasmic binding protein-like II"/>
    <property type="match status" value="1"/>
</dbReference>
<name>A0A941DQ10_9BURK</name>
<evidence type="ECO:0000256" key="2">
    <source>
        <dbReference type="ARBA" id="ARBA00023015"/>
    </source>
</evidence>
<dbReference type="Pfam" id="PF03466">
    <property type="entry name" value="LysR_substrate"/>
    <property type="match status" value="1"/>
</dbReference>